<dbReference type="GO" id="GO:0005634">
    <property type="term" value="C:nucleus"/>
    <property type="evidence" value="ECO:0007669"/>
    <property type="project" value="TreeGrafter"/>
</dbReference>
<dbReference type="InterPro" id="IPR024066">
    <property type="entry name" value="RGS_subdom1/3"/>
</dbReference>
<keyword evidence="1" id="KW-0343">GTPase activation</keyword>
<accession>A0A7M5XJP1</accession>
<dbReference type="PROSITE" id="PS50898">
    <property type="entry name" value="RBD"/>
    <property type="match status" value="2"/>
</dbReference>
<feature type="domain" description="RBD" evidence="4">
    <location>
        <begin position="268"/>
        <end position="338"/>
    </location>
</feature>
<dbReference type="Pfam" id="PF02196">
    <property type="entry name" value="RBD"/>
    <property type="match status" value="1"/>
</dbReference>
<dbReference type="Pfam" id="PF00615">
    <property type="entry name" value="RGS"/>
    <property type="match status" value="1"/>
</dbReference>
<dbReference type="Gene3D" id="1.10.196.10">
    <property type="match status" value="1"/>
</dbReference>
<dbReference type="InterPro" id="IPR016137">
    <property type="entry name" value="RGS"/>
</dbReference>
<dbReference type="GO" id="GO:0008277">
    <property type="term" value="P:regulation of G protein-coupled receptor signaling pathway"/>
    <property type="evidence" value="ECO:0007669"/>
    <property type="project" value="TreeGrafter"/>
</dbReference>
<dbReference type="InterPro" id="IPR029071">
    <property type="entry name" value="Ubiquitin-like_domsf"/>
</dbReference>
<dbReference type="AlphaFoldDB" id="A0A7M5XJP1"/>
<dbReference type="FunFam" id="1.10.167.10:FF:000001">
    <property type="entry name" value="Putative regulator of g-protein signaling 12"/>
    <property type="match status" value="1"/>
</dbReference>
<dbReference type="PRINTS" id="PR01301">
    <property type="entry name" value="RGSPROTEIN"/>
</dbReference>
<reference evidence="5" key="1">
    <citation type="submission" date="2021-01" db="UniProtKB">
        <authorList>
            <consortium name="EnsemblMetazoa"/>
        </authorList>
    </citation>
    <scope>IDENTIFICATION</scope>
</reference>
<evidence type="ECO:0000313" key="6">
    <source>
        <dbReference type="Proteomes" id="UP000594262"/>
    </source>
</evidence>
<sequence length="523" mass="60551">MALFDEITLLQEVEKLLKEIRAEIKYAENVHYHRSFSSTSTIQKFNDDVSVENKSNKSVHSISNDSDEVFLDNANEEHLEEKPLKENPVKEWGDSFDNLVDDLIGMEYFTEFLKKEFSEENIQFWKACNHFKTFNFQRQAQMVESARSIYTTFLSRDAPSLVNVNQSVVENLEKYLDEPNRSMFDQPQEQVFQLMKFDSYKRFLKSDKYKELLEQEKNKITWKDYNVKDRNQLNIFSKDKQFAKSDVLDDCFDAQKPQLWDGLHGKNKFLRVIFPDGTSTIISVEEGSTLKDCLGDLCRSKKILLSSYDVTVGCPRKVVGLDEEVSCLKENVIFFEKRTLFRFELPNGRSVGIKSNLTKSCFQVLEPIMKKNGFDINEYSFHFFGEKSSIPLDSKVSVADGKRLQARKIYKKTEKEVPEGTVNKTFDSRASLRRLRSSSLNRDEKNQQVTRTIGNEVKQMFTSKGKQAEKDAFALMEALQRSNDDRFDDQRGLLPADLKLPEFLKGPPDKGNQISVDKEESTG</sequence>
<dbReference type="SUPFAM" id="SSF54236">
    <property type="entry name" value="Ubiquitin-like"/>
    <property type="match status" value="2"/>
</dbReference>
<dbReference type="EnsemblMetazoa" id="CLYHEMT024749.1">
    <property type="protein sequence ID" value="CLYHEMP024749.1"/>
    <property type="gene ID" value="CLYHEMG024749"/>
</dbReference>
<evidence type="ECO:0000313" key="5">
    <source>
        <dbReference type="EnsemblMetazoa" id="CLYHEMP024749.1"/>
    </source>
</evidence>
<evidence type="ECO:0000259" key="4">
    <source>
        <dbReference type="PROSITE" id="PS50898"/>
    </source>
</evidence>
<dbReference type="GO" id="GO:0007165">
    <property type="term" value="P:signal transduction"/>
    <property type="evidence" value="ECO:0007669"/>
    <property type="project" value="InterPro"/>
</dbReference>
<dbReference type="PANTHER" id="PTHR45945">
    <property type="entry name" value="REGULATOR OF G-PROTEIN SIGNALING LOCO"/>
    <property type="match status" value="1"/>
</dbReference>
<dbReference type="PANTHER" id="PTHR45945:SF3">
    <property type="entry name" value="REGULATOR OF G-PROTEIN SIGNALING LOCO"/>
    <property type="match status" value="1"/>
</dbReference>
<dbReference type="SMART" id="SM00455">
    <property type="entry name" value="RBD"/>
    <property type="match status" value="2"/>
</dbReference>
<dbReference type="InterPro" id="IPR044926">
    <property type="entry name" value="RGS_subdomain_2"/>
</dbReference>
<dbReference type="SUPFAM" id="SSF48097">
    <property type="entry name" value="Regulator of G-protein signaling, RGS"/>
    <property type="match status" value="1"/>
</dbReference>
<dbReference type="GO" id="GO:0005096">
    <property type="term" value="F:GTPase activator activity"/>
    <property type="evidence" value="ECO:0007669"/>
    <property type="project" value="UniProtKB-KW"/>
</dbReference>
<dbReference type="PROSITE" id="PS50132">
    <property type="entry name" value="RGS"/>
    <property type="match status" value="1"/>
</dbReference>
<dbReference type="GO" id="GO:0005886">
    <property type="term" value="C:plasma membrane"/>
    <property type="evidence" value="ECO:0007669"/>
    <property type="project" value="TreeGrafter"/>
</dbReference>
<dbReference type="InterPro" id="IPR003116">
    <property type="entry name" value="RBD_dom"/>
</dbReference>
<dbReference type="InterPro" id="IPR036305">
    <property type="entry name" value="RGS_sf"/>
</dbReference>
<keyword evidence="6" id="KW-1185">Reference proteome</keyword>
<evidence type="ECO:0000259" key="3">
    <source>
        <dbReference type="PROSITE" id="PS50132"/>
    </source>
</evidence>
<dbReference type="OrthoDB" id="10266999at2759"/>
<dbReference type="SMART" id="SM00315">
    <property type="entry name" value="RGS"/>
    <property type="match status" value="1"/>
</dbReference>
<dbReference type="GO" id="GO:0005737">
    <property type="term" value="C:cytoplasm"/>
    <property type="evidence" value="ECO:0007669"/>
    <property type="project" value="TreeGrafter"/>
</dbReference>
<dbReference type="Gene3D" id="3.10.20.90">
    <property type="entry name" value="Phosphatidylinositol 3-kinase Catalytic Subunit, Chain A, domain 1"/>
    <property type="match status" value="2"/>
</dbReference>
<feature type="domain" description="RBD" evidence="4">
    <location>
        <begin position="339"/>
        <end position="409"/>
    </location>
</feature>
<dbReference type="Proteomes" id="UP000594262">
    <property type="component" value="Unplaced"/>
</dbReference>
<feature type="region of interest" description="Disordered" evidence="2">
    <location>
        <begin position="498"/>
        <end position="523"/>
    </location>
</feature>
<feature type="domain" description="RGS" evidence="3">
    <location>
        <begin position="95"/>
        <end position="213"/>
    </location>
</feature>
<dbReference type="Gene3D" id="1.10.167.10">
    <property type="entry name" value="Regulator of G-protein Signalling 4, domain 2"/>
    <property type="match status" value="1"/>
</dbReference>
<evidence type="ECO:0000256" key="2">
    <source>
        <dbReference type="SAM" id="MobiDB-lite"/>
    </source>
</evidence>
<organism evidence="5 6">
    <name type="scientific">Clytia hemisphaerica</name>
    <dbReference type="NCBI Taxonomy" id="252671"/>
    <lineage>
        <taxon>Eukaryota</taxon>
        <taxon>Metazoa</taxon>
        <taxon>Cnidaria</taxon>
        <taxon>Hydrozoa</taxon>
        <taxon>Hydroidolina</taxon>
        <taxon>Leptothecata</taxon>
        <taxon>Obeliida</taxon>
        <taxon>Clytiidae</taxon>
        <taxon>Clytia</taxon>
    </lineage>
</organism>
<name>A0A7M5XJP1_9CNID</name>
<dbReference type="InterPro" id="IPR046995">
    <property type="entry name" value="RGS10/12/14-like"/>
</dbReference>
<proteinExistence type="predicted"/>
<protein>
    <submittedName>
        <fullName evidence="5">Uncharacterized protein</fullName>
    </submittedName>
</protein>
<evidence type="ECO:0000256" key="1">
    <source>
        <dbReference type="ARBA" id="ARBA00022468"/>
    </source>
</evidence>